<feature type="domain" description="SIS" evidence="7">
    <location>
        <begin position="33"/>
        <end position="176"/>
    </location>
</feature>
<dbReference type="EMBL" id="CP102294">
    <property type="protein sequence ID" value="UWN57729.1"/>
    <property type="molecule type" value="Genomic_DNA"/>
</dbReference>
<dbReference type="SUPFAM" id="SSF53697">
    <property type="entry name" value="SIS domain"/>
    <property type="match status" value="1"/>
</dbReference>
<dbReference type="InterPro" id="IPR050986">
    <property type="entry name" value="GutQ/KpsF_isomerases"/>
</dbReference>
<dbReference type="CDD" id="cd04604">
    <property type="entry name" value="CBS_pair_SIS_assoc"/>
    <property type="match status" value="1"/>
</dbReference>
<dbReference type="Pfam" id="PF00571">
    <property type="entry name" value="CBS"/>
    <property type="match status" value="2"/>
</dbReference>
<evidence type="ECO:0000256" key="3">
    <source>
        <dbReference type="ARBA" id="ARBA00023122"/>
    </source>
</evidence>
<feature type="domain" description="CBS" evidence="6">
    <location>
        <begin position="267"/>
        <end position="317"/>
    </location>
</feature>
<dbReference type="CDD" id="cd05014">
    <property type="entry name" value="SIS_Kpsf"/>
    <property type="match status" value="1"/>
</dbReference>
<accession>A0ABY5V1U2</accession>
<gene>
    <name evidence="8" type="ORF">NQ491_02825</name>
</gene>
<evidence type="ECO:0000256" key="2">
    <source>
        <dbReference type="ARBA" id="ARBA00022737"/>
    </source>
</evidence>
<proteinExistence type="inferred from homology"/>
<dbReference type="GeneID" id="82890633"/>
<dbReference type="PIRSF" id="PIRSF004692">
    <property type="entry name" value="KdsD_KpsF"/>
    <property type="match status" value="1"/>
</dbReference>
<keyword evidence="2" id="KW-0677">Repeat</keyword>
<dbReference type="InterPro" id="IPR000644">
    <property type="entry name" value="CBS_dom"/>
</dbReference>
<evidence type="ECO:0000256" key="5">
    <source>
        <dbReference type="PROSITE-ProRule" id="PRU00703"/>
    </source>
</evidence>
<dbReference type="PROSITE" id="PS51371">
    <property type="entry name" value="CBS"/>
    <property type="match status" value="2"/>
</dbReference>
<dbReference type="Pfam" id="PF01380">
    <property type="entry name" value="SIS"/>
    <property type="match status" value="1"/>
</dbReference>
<dbReference type="InterPro" id="IPR046348">
    <property type="entry name" value="SIS_dom_sf"/>
</dbReference>
<dbReference type="InterPro" id="IPR001347">
    <property type="entry name" value="SIS_dom"/>
</dbReference>
<evidence type="ECO:0000259" key="6">
    <source>
        <dbReference type="PROSITE" id="PS51371"/>
    </source>
</evidence>
<dbReference type="InterPro" id="IPR035474">
    <property type="entry name" value="SIS_Kpsf"/>
</dbReference>
<dbReference type="GO" id="GO:0016853">
    <property type="term" value="F:isomerase activity"/>
    <property type="evidence" value="ECO:0007669"/>
    <property type="project" value="UniProtKB-KW"/>
</dbReference>
<sequence length="317" mass="34301">MSQIRQCAVDTIHAEADAVSRLATLLTDDFEGAVRAILACTGKVVVTGMGKSGLIGKKIAATLASTGTPAFFLHPGEAYHGDLGMISRNDIVLAMANSGQTDEILRLIPFMQRNGNRIIAMTGNPESTLAKNAHYHLNVNVTREACPMNLAPTSSTTAMLVMGDALAIALIRERNFRPEDYAVFHPGGSLGRRLLTRVRDVMRKDIPCVEPTATLGDVIIRISDARLGIAAIVEQGRLTGVITDGDVRRAMTKYKENFFNIEARQIMSRSPKTVSPDARITEAEEMMRTHKIHSIVVTDESGGPVGVVEFFNVSVLG</sequence>
<evidence type="ECO:0000256" key="1">
    <source>
        <dbReference type="ARBA" id="ARBA00008165"/>
    </source>
</evidence>
<dbReference type="Gene3D" id="3.10.580.10">
    <property type="entry name" value="CBS-domain"/>
    <property type="match status" value="1"/>
</dbReference>
<dbReference type="PANTHER" id="PTHR42745">
    <property type="match status" value="1"/>
</dbReference>
<feature type="domain" description="CBS" evidence="6">
    <location>
        <begin position="202"/>
        <end position="259"/>
    </location>
</feature>
<evidence type="ECO:0000313" key="9">
    <source>
        <dbReference type="Proteomes" id="UP001059295"/>
    </source>
</evidence>
<dbReference type="NCBIfam" id="TIGR00393">
    <property type="entry name" value="kpsF"/>
    <property type="match status" value="1"/>
</dbReference>
<comment type="similarity">
    <text evidence="1 4">Belongs to the SIS family. GutQ/KpsF subfamily.</text>
</comment>
<evidence type="ECO:0000313" key="8">
    <source>
        <dbReference type="EMBL" id="UWN57729.1"/>
    </source>
</evidence>
<evidence type="ECO:0000256" key="4">
    <source>
        <dbReference type="PIRNR" id="PIRNR004692"/>
    </source>
</evidence>
<evidence type="ECO:0000259" key="7">
    <source>
        <dbReference type="PROSITE" id="PS51464"/>
    </source>
</evidence>
<keyword evidence="9" id="KW-1185">Reference proteome</keyword>
<dbReference type="Gene3D" id="3.40.50.10490">
    <property type="entry name" value="Glucose-6-phosphate isomerase like protein, domain 1"/>
    <property type="match status" value="1"/>
</dbReference>
<name>A0ABY5V1U2_9BACT</name>
<dbReference type="Proteomes" id="UP001059295">
    <property type="component" value="Chromosome"/>
</dbReference>
<reference evidence="8" key="1">
    <citation type="journal article" date="2022" name="Cell">
        <title>Design, construction, and in vivo augmentation of a complex gut microbiome.</title>
        <authorList>
            <person name="Cheng A.G."/>
            <person name="Ho P.Y."/>
            <person name="Aranda-Diaz A."/>
            <person name="Jain S."/>
            <person name="Yu F.B."/>
            <person name="Meng X."/>
            <person name="Wang M."/>
            <person name="Iakiviak M."/>
            <person name="Nagashima K."/>
            <person name="Zhao A."/>
            <person name="Murugkar P."/>
            <person name="Patil A."/>
            <person name="Atabakhsh K."/>
            <person name="Weakley A."/>
            <person name="Yan J."/>
            <person name="Brumbaugh A.R."/>
            <person name="Higginbottom S."/>
            <person name="Dimas A."/>
            <person name="Shiver A.L."/>
            <person name="Deutschbauer A."/>
            <person name="Neff N."/>
            <person name="Sonnenburg J.L."/>
            <person name="Huang K.C."/>
            <person name="Fischbach M.A."/>
        </authorList>
    </citation>
    <scope>NUCLEOTIDE SEQUENCE</scope>
    <source>
        <strain evidence="8">AP11</strain>
    </source>
</reference>
<keyword evidence="3 5" id="KW-0129">CBS domain</keyword>
<dbReference type="SMART" id="SM00116">
    <property type="entry name" value="CBS"/>
    <property type="match status" value="2"/>
</dbReference>
<dbReference type="PANTHER" id="PTHR42745:SF1">
    <property type="entry name" value="ARABINOSE 5-PHOSPHATE ISOMERASE KDSD"/>
    <property type="match status" value="1"/>
</dbReference>
<keyword evidence="8" id="KW-0413">Isomerase</keyword>
<dbReference type="PROSITE" id="PS51464">
    <property type="entry name" value="SIS"/>
    <property type="match status" value="1"/>
</dbReference>
<dbReference type="InterPro" id="IPR046342">
    <property type="entry name" value="CBS_dom_sf"/>
</dbReference>
<dbReference type="RefSeq" id="WP_019244846.1">
    <property type="nucleotide sequence ID" value="NZ_CAPH01000003.1"/>
</dbReference>
<organism evidence="8 9">
    <name type="scientific">Alistipes ihumii AP11</name>
    <dbReference type="NCBI Taxonomy" id="1211813"/>
    <lineage>
        <taxon>Bacteria</taxon>
        <taxon>Pseudomonadati</taxon>
        <taxon>Bacteroidota</taxon>
        <taxon>Bacteroidia</taxon>
        <taxon>Bacteroidales</taxon>
        <taxon>Rikenellaceae</taxon>
        <taxon>Alistipes</taxon>
    </lineage>
</organism>
<dbReference type="InterPro" id="IPR004800">
    <property type="entry name" value="KdsD/KpsF-type"/>
</dbReference>
<protein>
    <submittedName>
        <fullName evidence="8">KpsF/GutQ family sugar-phosphate isomerase</fullName>
    </submittedName>
</protein>